<dbReference type="EMBL" id="KV748934">
    <property type="protein sequence ID" value="OCL12060.1"/>
    <property type="molecule type" value="Genomic_DNA"/>
</dbReference>
<keyword evidence="3" id="KW-1185">Reference proteome</keyword>
<sequence length="167" mass="18494">MAPTRKSRSGRGGVSSGSRSGQSANVTSVTITRLPHQFKGCRRCVHTTIDEPSHVSVMSKAGSGTGFKTMARHLRNAINDLKIEPTSSTCLNIVSKRAKRLFNAIKRDSRIKKNRALKKAGWEIVAEKLDALNGSIRLFIRAYLRGNHMIDPILHRELDSESVPDLF</sequence>
<evidence type="ECO:0000313" key="3">
    <source>
        <dbReference type="Proteomes" id="UP000250140"/>
    </source>
</evidence>
<dbReference type="Proteomes" id="UP000250140">
    <property type="component" value="Unassembled WGS sequence"/>
</dbReference>
<reference evidence="2 3" key="1">
    <citation type="journal article" date="2016" name="Nat. Commun.">
        <title>Ectomycorrhizal ecology is imprinted in the genome of the dominant symbiotic fungus Cenococcum geophilum.</title>
        <authorList>
            <consortium name="DOE Joint Genome Institute"/>
            <person name="Peter M."/>
            <person name="Kohler A."/>
            <person name="Ohm R.A."/>
            <person name="Kuo A."/>
            <person name="Krutzmann J."/>
            <person name="Morin E."/>
            <person name="Arend M."/>
            <person name="Barry K.W."/>
            <person name="Binder M."/>
            <person name="Choi C."/>
            <person name="Clum A."/>
            <person name="Copeland A."/>
            <person name="Grisel N."/>
            <person name="Haridas S."/>
            <person name="Kipfer T."/>
            <person name="LaButti K."/>
            <person name="Lindquist E."/>
            <person name="Lipzen A."/>
            <person name="Maire R."/>
            <person name="Meier B."/>
            <person name="Mihaltcheva S."/>
            <person name="Molinier V."/>
            <person name="Murat C."/>
            <person name="Poggeler S."/>
            <person name="Quandt C.A."/>
            <person name="Sperisen C."/>
            <person name="Tritt A."/>
            <person name="Tisserant E."/>
            <person name="Crous P.W."/>
            <person name="Henrissat B."/>
            <person name="Nehls U."/>
            <person name="Egli S."/>
            <person name="Spatafora J.W."/>
            <person name="Grigoriev I.V."/>
            <person name="Martin F.M."/>
        </authorList>
    </citation>
    <scope>NUCLEOTIDE SEQUENCE [LARGE SCALE GENOMIC DNA]</scope>
    <source>
        <strain evidence="2 3">CBS 207.34</strain>
    </source>
</reference>
<protein>
    <submittedName>
        <fullName evidence="2">Uncharacterized protein</fullName>
    </submittedName>
</protein>
<dbReference type="AlphaFoldDB" id="A0A8E2F826"/>
<accession>A0A8E2F826</accession>
<evidence type="ECO:0000256" key="1">
    <source>
        <dbReference type="SAM" id="MobiDB-lite"/>
    </source>
</evidence>
<gene>
    <name evidence="2" type="ORF">AOQ84DRAFT_386386</name>
</gene>
<feature type="region of interest" description="Disordered" evidence="1">
    <location>
        <begin position="1"/>
        <end position="27"/>
    </location>
</feature>
<name>A0A8E2F826_9PEZI</name>
<organism evidence="2 3">
    <name type="scientific">Glonium stellatum</name>
    <dbReference type="NCBI Taxonomy" id="574774"/>
    <lineage>
        <taxon>Eukaryota</taxon>
        <taxon>Fungi</taxon>
        <taxon>Dikarya</taxon>
        <taxon>Ascomycota</taxon>
        <taxon>Pezizomycotina</taxon>
        <taxon>Dothideomycetes</taxon>
        <taxon>Pleosporomycetidae</taxon>
        <taxon>Gloniales</taxon>
        <taxon>Gloniaceae</taxon>
        <taxon>Glonium</taxon>
    </lineage>
</organism>
<evidence type="ECO:0000313" key="2">
    <source>
        <dbReference type="EMBL" id="OCL12060.1"/>
    </source>
</evidence>
<proteinExistence type="predicted"/>